<dbReference type="Proteomes" id="UP000535937">
    <property type="component" value="Unassembled WGS sequence"/>
</dbReference>
<dbReference type="InterPro" id="IPR010982">
    <property type="entry name" value="Lambda_DNA-bd_dom_sf"/>
</dbReference>
<name>A0A7W4ZB60_9GAMM</name>
<evidence type="ECO:0000313" key="2">
    <source>
        <dbReference type="EMBL" id="MBB3063508.1"/>
    </source>
</evidence>
<accession>A0A7W4ZB60</accession>
<gene>
    <name evidence="2" type="ORF">FHS09_004366</name>
</gene>
<dbReference type="Pfam" id="PF01381">
    <property type="entry name" value="HTH_3"/>
    <property type="match status" value="1"/>
</dbReference>
<evidence type="ECO:0000259" key="1">
    <source>
        <dbReference type="PROSITE" id="PS50943"/>
    </source>
</evidence>
<organism evidence="2 3">
    <name type="scientific">Microbulbifer rhizosphaerae</name>
    <dbReference type="NCBI Taxonomy" id="1562603"/>
    <lineage>
        <taxon>Bacteria</taxon>
        <taxon>Pseudomonadati</taxon>
        <taxon>Pseudomonadota</taxon>
        <taxon>Gammaproteobacteria</taxon>
        <taxon>Cellvibrionales</taxon>
        <taxon>Microbulbiferaceae</taxon>
        <taxon>Microbulbifer</taxon>
    </lineage>
</organism>
<feature type="domain" description="HTH cro/C1-type" evidence="1">
    <location>
        <begin position="32"/>
        <end position="88"/>
    </location>
</feature>
<evidence type="ECO:0000313" key="3">
    <source>
        <dbReference type="Proteomes" id="UP000535937"/>
    </source>
</evidence>
<keyword evidence="3" id="KW-1185">Reference proteome</keyword>
<dbReference type="SUPFAM" id="SSF47413">
    <property type="entry name" value="lambda repressor-like DNA-binding domains"/>
    <property type="match status" value="1"/>
</dbReference>
<comment type="caution">
    <text evidence="2">The sequence shown here is derived from an EMBL/GenBank/DDBJ whole genome shotgun (WGS) entry which is preliminary data.</text>
</comment>
<dbReference type="EMBL" id="JACHWZ010000033">
    <property type="protein sequence ID" value="MBB3063508.1"/>
    <property type="molecule type" value="Genomic_DNA"/>
</dbReference>
<reference evidence="2 3" key="1">
    <citation type="submission" date="2020-08" db="EMBL/GenBank/DDBJ databases">
        <title>Genomic Encyclopedia of Type Strains, Phase III (KMG-III): the genomes of soil and plant-associated and newly described type strains.</title>
        <authorList>
            <person name="Whitman W."/>
        </authorList>
    </citation>
    <scope>NUCLEOTIDE SEQUENCE [LARGE SCALE GENOMIC DNA]</scope>
    <source>
        <strain evidence="2 3">CECT 8799</strain>
    </source>
</reference>
<dbReference type="RefSeq" id="WP_183463750.1">
    <property type="nucleotide sequence ID" value="NZ_JACHWZ010000033.1"/>
</dbReference>
<proteinExistence type="predicted"/>
<dbReference type="AlphaFoldDB" id="A0A7W4ZB60"/>
<keyword evidence="2" id="KW-0238">DNA-binding</keyword>
<protein>
    <submittedName>
        <fullName evidence="2">Putative DNA-binding mobile mystery protein A</fullName>
    </submittedName>
</protein>
<dbReference type="InterPro" id="IPR001387">
    <property type="entry name" value="Cro/C1-type_HTH"/>
</dbReference>
<dbReference type="NCBIfam" id="TIGR02612">
    <property type="entry name" value="mob_myst_A"/>
    <property type="match status" value="1"/>
</dbReference>
<dbReference type="SMART" id="SM00530">
    <property type="entry name" value="HTH_XRE"/>
    <property type="match status" value="1"/>
</dbReference>
<dbReference type="Gene3D" id="1.10.260.40">
    <property type="entry name" value="lambda repressor-like DNA-binding domains"/>
    <property type="match status" value="1"/>
</dbReference>
<dbReference type="GO" id="GO:0003677">
    <property type="term" value="F:DNA binding"/>
    <property type="evidence" value="ECO:0007669"/>
    <property type="project" value="UniProtKB-KW"/>
</dbReference>
<dbReference type="InterPro" id="IPR013435">
    <property type="entry name" value="Mobile_mystery_prot_A"/>
</dbReference>
<dbReference type="PROSITE" id="PS50943">
    <property type="entry name" value="HTH_CROC1"/>
    <property type="match status" value="1"/>
</dbReference>
<dbReference type="CDD" id="cd00093">
    <property type="entry name" value="HTH_XRE"/>
    <property type="match status" value="1"/>
</dbReference>
<sequence>MSWDKELNLQHMDETVAAVKRAKIARPATGWLKAIRCALGMSTRSLGERIGLSQARVSGIEKGEINGVLTLNTLEKVAQGLGCRVVYALVPESESLQAMREDQAMKKARALNRYAERHMELEDQGTEASFREDATRKLAEEYLRTWPRDFWDD</sequence>